<feature type="non-terminal residue" evidence="2">
    <location>
        <position position="1"/>
    </location>
</feature>
<protein>
    <submittedName>
        <fullName evidence="2">12914_t:CDS:1</fullName>
    </submittedName>
</protein>
<dbReference type="EMBL" id="CAJVPY010041108">
    <property type="protein sequence ID" value="CAG8806342.1"/>
    <property type="molecule type" value="Genomic_DNA"/>
</dbReference>
<comment type="caution">
    <text evidence="2">The sequence shown here is derived from an EMBL/GenBank/DDBJ whole genome shotgun (WGS) entry which is preliminary data.</text>
</comment>
<dbReference type="InterPro" id="IPR011335">
    <property type="entry name" value="Restrct_endonuc-II-like"/>
</dbReference>
<dbReference type="GO" id="GO:0003677">
    <property type="term" value="F:DNA binding"/>
    <property type="evidence" value="ECO:0007669"/>
    <property type="project" value="InterPro"/>
</dbReference>
<feature type="non-terminal residue" evidence="2">
    <location>
        <position position="104"/>
    </location>
</feature>
<dbReference type="Proteomes" id="UP000789405">
    <property type="component" value="Unassembled WGS sequence"/>
</dbReference>
<dbReference type="GO" id="GO:0004519">
    <property type="term" value="F:endonuclease activity"/>
    <property type="evidence" value="ECO:0007669"/>
    <property type="project" value="InterPro"/>
</dbReference>
<evidence type="ECO:0000313" key="2">
    <source>
        <dbReference type="EMBL" id="CAG8806342.1"/>
    </source>
</evidence>
<dbReference type="InterPro" id="IPR007560">
    <property type="entry name" value="Restrct_endonuc_IV_Mrr"/>
</dbReference>
<dbReference type="GO" id="GO:0006302">
    <property type="term" value="P:double-strand break repair"/>
    <property type="evidence" value="ECO:0007669"/>
    <property type="project" value="UniProtKB-ARBA"/>
</dbReference>
<dbReference type="OrthoDB" id="2411205at2759"/>
<evidence type="ECO:0000313" key="3">
    <source>
        <dbReference type="Proteomes" id="UP000789405"/>
    </source>
</evidence>
<dbReference type="GO" id="GO:0009307">
    <property type="term" value="P:DNA restriction-modification system"/>
    <property type="evidence" value="ECO:0007669"/>
    <property type="project" value="InterPro"/>
</dbReference>
<feature type="domain" description="Restriction endonuclease type IV Mrr" evidence="1">
    <location>
        <begin position="4"/>
        <end position="79"/>
    </location>
</feature>
<keyword evidence="3" id="KW-1185">Reference proteome</keyword>
<dbReference type="SUPFAM" id="SSF52980">
    <property type="entry name" value="Restriction endonuclease-like"/>
    <property type="match status" value="1"/>
</dbReference>
<accession>A0A9N9K321</accession>
<gene>
    <name evidence="2" type="ORF">DERYTH_LOCUS24453</name>
</gene>
<dbReference type="AlphaFoldDB" id="A0A9N9K321"/>
<organism evidence="2 3">
    <name type="scientific">Dentiscutata erythropus</name>
    <dbReference type="NCBI Taxonomy" id="1348616"/>
    <lineage>
        <taxon>Eukaryota</taxon>
        <taxon>Fungi</taxon>
        <taxon>Fungi incertae sedis</taxon>
        <taxon>Mucoromycota</taxon>
        <taxon>Glomeromycotina</taxon>
        <taxon>Glomeromycetes</taxon>
        <taxon>Diversisporales</taxon>
        <taxon>Gigasporaceae</taxon>
        <taxon>Dentiscutata</taxon>
    </lineage>
</organism>
<reference evidence="2" key="1">
    <citation type="submission" date="2021-06" db="EMBL/GenBank/DDBJ databases">
        <authorList>
            <person name="Kallberg Y."/>
            <person name="Tangrot J."/>
            <person name="Rosling A."/>
        </authorList>
    </citation>
    <scope>NUCLEOTIDE SEQUENCE</scope>
    <source>
        <strain evidence="2">MA453B</strain>
    </source>
</reference>
<proteinExistence type="predicted"/>
<name>A0A9N9K321_9GLOM</name>
<dbReference type="Pfam" id="PF04471">
    <property type="entry name" value="Mrr_cat"/>
    <property type="match status" value="1"/>
</dbReference>
<sequence>DSKEVDIDIEIDGTRFAIMCKDWTRDIGPSVIQTFDGILTQLKSGTVGVVVTPDEGNFSFNCIKRAKNSIHHIILTKKSYICRDLKIGKQSFEQLKKYVETICL</sequence>
<evidence type="ECO:0000259" key="1">
    <source>
        <dbReference type="Pfam" id="PF04471"/>
    </source>
</evidence>